<gene>
    <name evidence="2" type="ORF">ABS361_02025</name>
</gene>
<accession>A0AAU7XAW9</accession>
<proteinExistence type="predicted"/>
<dbReference type="PANTHER" id="PTHR40516">
    <property type="entry name" value="ANTITOXIN CHPS-RELATED"/>
    <property type="match status" value="1"/>
</dbReference>
<dbReference type="InterPro" id="IPR007159">
    <property type="entry name" value="SpoVT-AbrB_dom"/>
</dbReference>
<dbReference type="SMART" id="SM00966">
    <property type="entry name" value="SpoVT_AbrB"/>
    <property type="match status" value="1"/>
</dbReference>
<dbReference type="SUPFAM" id="SSF89447">
    <property type="entry name" value="AbrB/MazE/MraZ-like"/>
    <property type="match status" value="1"/>
</dbReference>
<evidence type="ECO:0000259" key="1">
    <source>
        <dbReference type="SMART" id="SM00966"/>
    </source>
</evidence>
<dbReference type="EMBL" id="CP158568">
    <property type="protein sequence ID" value="XBY45096.1"/>
    <property type="molecule type" value="Genomic_DNA"/>
</dbReference>
<dbReference type="Pfam" id="PF04014">
    <property type="entry name" value="MazE_antitoxin"/>
    <property type="match status" value="1"/>
</dbReference>
<dbReference type="Gene3D" id="2.10.260.10">
    <property type="match status" value="1"/>
</dbReference>
<dbReference type="GO" id="GO:0097351">
    <property type="term" value="F:toxin sequestering activity"/>
    <property type="evidence" value="ECO:0007669"/>
    <property type="project" value="InterPro"/>
</dbReference>
<reference evidence="2" key="1">
    <citation type="submission" date="2024-06" db="EMBL/GenBank/DDBJ databases">
        <title>Methylostella associata gen. nov., sp. nov., a novel Ancalomicrobiaceae-affiliated facultatively methylotrophic bacteria that feed on methanotrophs of the genus Methylococcus.</title>
        <authorList>
            <person name="Saltykova V."/>
            <person name="Danilova O.V."/>
            <person name="Oshkin I.Y."/>
            <person name="Belova S.E."/>
            <person name="Pimenov N.V."/>
            <person name="Dedysh S.N."/>
        </authorList>
    </citation>
    <scope>NUCLEOTIDE SEQUENCE</scope>
    <source>
        <strain evidence="2">S20</strain>
    </source>
</reference>
<dbReference type="PANTHER" id="PTHR40516:SF1">
    <property type="entry name" value="ANTITOXIN CHPS-RELATED"/>
    <property type="match status" value="1"/>
</dbReference>
<organism evidence="2">
    <name type="scientific">Methyloraptor flagellatus</name>
    <dbReference type="NCBI Taxonomy" id="3162530"/>
    <lineage>
        <taxon>Bacteria</taxon>
        <taxon>Pseudomonadati</taxon>
        <taxon>Pseudomonadota</taxon>
        <taxon>Alphaproteobacteria</taxon>
        <taxon>Hyphomicrobiales</taxon>
        <taxon>Ancalomicrobiaceae</taxon>
        <taxon>Methyloraptor</taxon>
    </lineage>
</organism>
<dbReference type="AlphaFoldDB" id="A0AAU7XAW9"/>
<name>A0AAU7XAW9_9HYPH</name>
<keyword evidence="2" id="KW-0238">DNA-binding</keyword>
<sequence length="80" mass="8590">MHVRVKKWGNSASVRLPAAILEAANLSIDQTVDIREENGRVVIEPVADPAVDLDALVDAITEENRHDEVSTGASVGAEAW</sequence>
<dbReference type="RefSeq" id="WP_407050186.1">
    <property type="nucleotide sequence ID" value="NZ_CP158568.1"/>
</dbReference>
<dbReference type="KEGG" id="mflg:ABS361_02025"/>
<feature type="domain" description="SpoVT-AbrB" evidence="1">
    <location>
        <begin position="6"/>
        <end position="51"/>
    </location>
</feature>
<evidence type="ECO:0000313" key="2">
    <source>
        <dbReference type="EMBL" id="XBY45096.1"/>
    </source>
</evidence>
<dbReference type="InterPro" id="IPR037914">
    <property type="entry name" value="SpoVT-AbrB_sf"/>
</dbReference>
<dbReference type="InterPro" id="IPR039052">
    <property type="entry name" value="Antitox_PemI-like"/>
</dbReference>
<dbReference type="GO" id="GO:0003677">
    <property type="term" value="F:DNA binding"/>
    <property type="evidence" value="ECO:0007669"/>
    <property type="project" value="UniProtKB-KW"/>
</dbReference>
<protein>
    <submittedName>
        <fullName evidence="2">AbrB/MazE/SpoVT family DNA-binding domain-containing protein</fullName>
    </submittedName>
</protein>